<evidence type="ECO:0000256" key="4">
    <source>
        <dbReference type="SAM" id="Phobius"/>
    </source>
</evidence>
<dbReference type="OrthoDB" id="9809488at2"/>
<dbReference type="Gene3D" id="2.70.70.10">
    <property type="entry name" value="Glucose Permease (Domain IIA)"/>
    <property type="match status" value="1"/>
</dbReference>
<comment type="caution">
    <text evidence="6">The sequence shown here is derived from an EMBL/GenBank/DDBJ whole genome shotgun (WGS) entry which is preliminary data.</text>
</comment>
<dbReference type="SUPFAM" id="SSF51261">
    <property type="entry name" value="Duplicated hybrid motif"/>
    <property type="match status" value="1"/>
</dbReference>
<reference evidence="6 7" key="1">
    <citation type="submission" date="2019-07" db="EMBL/GenBank/DDBJ databases">
        <title>Whole genome shotgun sequence of Oceanithermus desulfurans NBRC 100063.</title>
        <authorList>
            <person name="Hosoyama A."/>
            <person name="Uohara A."/>
            <person name="Ohji S."/>
            <person name="Ichikawa N."/>
        </authorList>
    </citation>
    <scope>NUCLEOTIDE SEQUENCE [LARGE SCALE GENOMIC DNA]</scope>
    <source>
        <strain evidence="6 7">NBRC 100063</strain>
    </source>
</reference>
<keyword evidence="2" id="KW-0175">Coiled coil</keyword>
<evidence type="ECO:0000256" key="1">
    <source>
        <dbReference type="ARBA" id="ARBA00022729"/>
    </source>
</evidence>
<dbReference type="InterPro" id="IPR016047">
    <property type="entry name" value="M23ase_b-sheet_dom"/>
</dbReference>
<organism evidence="6 7">
    <name type="scientific">Oceanithermus desulfurans NBRC 100063</name>
    <dbReference type="NCBI Taxonomy" id="1227550"/>
    <lineage>
        <taxon>Bacteria</taxon>
        <taxon>Thermotogati</taxon>
        <taxon>Deinococcota</taxon>
        <taxon>Deinococci</taxon>
        <taxon>Thermales</taxon>
        <taxon>Thermaceae</taxon>
        <taxon>Oceanithermus</taxon>
    </lineage>
</organism>
<accession>A0A511RLM1</accession>
<sequence>MKRRVNERYTILITRTGREPLVVSFRPLALLLAALIVLVWTAASGYAYYKLNALHDTQQRLELLSEQARQLGLELAAERNRNENLAGQAAKMLEELDTLESEINRLRERAGLPKLELTPVNGRTPASEGQGGGGRPLSAEDLYNLTADRLKTLLSDLNGEVEPALQETLAKEAARPVGYPLKVDTYIASGFGTRRNPFGRGYEFHDGLDLPAWYGTPIYATAPGKVIEAGWSNIFGRYVKIDHGYGYRTLYGHMSKILVKRGQTVERGQVIGKVGSTGRSSGPHVHYSVFVWGKAVNPVPYLKAPSYANR</sequence>
<dbReference type="AlphaFoldDB" id="A0A511RLM1"/>
<keyword evidence="4" id="KW-0812">Transmembrane</keyword>
<evidence type="ECO:0000313" key="6">
    <source>
        <dbReference type="EMBL" id="GEM89842.1"/>
    </source>
</evidence>
<dbReference type="EMBL" id="BJXN01000007">
    <property type="protein sequence ID" value="GEM89842.1"/>
    <property type="molecule type" value="Genomic_DNA"/>
</dbReference>
<keyword evidence="1" id="KW-0732">Signal</keyword>
<dbReference type="InterPro" id="IPR050570">
    <property type="entry name" value="Cell_wall_metabolism_enzyme"/>
</dbReference>
<dbReference type="PANTHER" id="PTHR21666:SF289">
    <property type="entry name" value="L-ALA--D-GLU ENDOPEPTIDASE"/>
    <property type="match status" value="1"/>
</dbReference>
<feature type="region of interest" description="Disordered" evidence="3">
    <location>
        <begin position="117"/>
        <end position="138"/>
    </location>
</feature>
<feature type="coiled-coil region" evidence="2">
    <location>
        <begin position="54"/>
        <end position="109"/>
    </location>
</feature>
<dbReference type="Pfam" id="PF01551">
    <property type="entry name" value="Peptidase_M23"/>
    <property type="match status" value="1"/>
</dbReference>
<dbReference type="PANTHER" id="PTHR21666">
    <property type="entry name" value="PEPTIDASE-RELATED"/>
    <property type="match status" value="1"/>
</dbReference>
<keyword evidence="4" id="KW-0472">Membrane</keyword>
<dbReference type="CDD" id="cd12797">
    <property type="entry name" value="M23_peptidase"/>
    <property type="match status" value="1"/>
</dbReference>
<dbReference type="Proteomes" id="UP000321827">
    <property type="component" value="Unassembled WGS sequence"/>
</dbReference>
<dbReference type="InterPro" id="IPR011055">
    <property type="entry name" value="Dup_hybrid_motif"/>
</dbReference>
<feature type="transmembrane region" description="Helical" evidence="4">
    <location>
        <begin position="28"/>
        <end position="49"/>
    </location>
</feature>
<gene>
    <name evidence="6" type="ORF">ODE01S_12760</name>
</gene>
<dbReference type="RefSeq" id="WP_147147026.1">
    <property type="nucleotide sequence ID" value="NZ_BJXN01000007.1"/>
</dbReference>
<proteinExistence type="predicted"/>
<evidence type="ECO:0000256" key="3">
    <source>
        <dbReference type="SAM" id="MobiDB-lite"/>
    </source>
</evidence>
<dbReference type="GO" id="GO:0004222">
    <property type="term" value="F:metalloendopeptidase activity"/>
    <property type="evidence" value="ECO:0007669"/>
    <property type="project" value="TreeGrafter"/>
</dbReference>
<evidence type="ECO:0000256" key="2">
    <source>
        <dbReference type="SAM" id="Coils"/>
    </source>
</evidence>
<protein>
    <submittedName>
        <fullName evidence="6">Peptidase M23</fullName>
    </submittedName>
</protein>
<feature type="domain" description="M23ase beta-sheet core" evidence="5">
    <location>
        <begin position="204"/>
        <end position="298"/>
    </location>
</feature>
<evidence type="ECO:0000313" key="7">
    <source>
        <dbReference type="Proteomes" id="UP000321827"/>
    </source>
</evidence>
<evidence type="ECO:0000259" key="5">
    <source>
        <dbReference type="Pfam" id="PF01551"/>
    </source>
</evidence>
<keyword evidence="4" id="KW-1133">Transmembrane helix</keyword>
<name>A0A511RLM1_9DEIN</name>
<dbReference type="FunFam" id="2.70.70.10:FF:000006">
    <property type="entry name" value="M23 family peptidase"/>
    <property type="match status" value="1"/>
</dbReference>